<evidence type="ECO:0000313" key="1">
    <source>
        <dbReference type="EMBL" id="GBP57951.1"/>
    </source>
</evidence>
<organism evidence="1 2">
    <name type="scientific">Eumeta variegata</name>
    <name type="common">Bagworm moth</name>
    <name type="synonym">Eumeta japonica</name>
    <dbReference type="NCBI Taxonomy" id="151549"/>
    <lineage>
        <taxon>Eukaryota</taxon>
        <taxon>Metazoa</taxon>
        <taxon>Ecdysozoa</taxon>
        <taxon>Arthropoda</taxon>
        <taxon>Hexapoda</taxon>
        <taxon>Insecta</taxon>
        <taxon>Pterygota</taxon>
        <taxon>Neoptera</taxon>
        <taxon>Endopterygota</taxon>
        <taxon>Lepidoptera</taxon>
        <taxon>Glossata</taxon>
        <taxon>Ditrysia</taxon>
        <taxon>Tineoidea</taxon>
        <taxon>Psychidae</taxon>
        <taxon>Oiketicinae</taxon>
        <taxon>Eumeta</taxon>
    </lineage>
</organism>
<evidence type="ECO:0000313" key="2">
    <source>
        <dbReference type="Proteomes" id="UP000299102"/>
    </source>
</evidence>
<sequence>MPITAVQDSDGIVVWKSHEINIRYVHQITDFNGVFISSRKGIGGGATATYAFGGARRILDDDIYCEILFPTQGLPPKRPTMHLSRWGCECPRAAWPSTV</sequence>
<name>A0A4C1X2M4_EUMVA</name>
<dbReference type="AlphaFoldDB" id="A0A4C1X2M4"/>
<dbReference type="EMBL" id="BGZK01000724">
    <property type="protein sequence ID" value="GBP57951.1"/>
    <property type="molecule type" value="Genomic_DNA"/>
</dbReference>
<protein>
    <submittedName>
        <fullName evidence="1">Uncharacterized protein</fullName>
    </submittedName>
</protein>
<gene>
    <name evidence="1" type="ORF">EVAR_82588_1</name>
</gene>
<reference evidence="1 2" key="1">
    <citation type="journal article" date="2019" name="Commun. Biol.">
        <title>The bagworm genome reveals a unique fibroin gene that provides high tensile strength.</title>
        <authorList>
            <person name="Kono N."/>
            <person name="Nakamura H."/>
            <person name="Ohtoshi R."/>
            <person name="Tomita M."/>
            <person name="Numata K."/>
            <person name="Arakawa K."/>
        </authorList>
    </citation>
    <scope>NUCLEOTIDE SEQUENCE [LARGE SCALE GENOMIC DNA]</scope>
</reference>
<keyword evidence="2" id="KW-1185">Reference proteome</keyword>
<comment type="caution">
    <text evidence="1">The sequence shown here is derived from an EMBL/GenBank/DDBJ whole genome shotgun (WGS) entry which is preliminary data.</text>
</comment>
<accession>A0A4C1X2M4</accession>
<dbReference type="Proteomes" id="UP000299102">
    <property type="component" value="Unassembled WGS sequence"/>
</dbReference>
<proteinExistence type="predicted"/>